<proteinExistence type="predicted"/>
<dbReference type="Pfam" id="PF17940">
    <property type="entry name" value="TetR_C_31"/>
    <property type="match status" value="1"/>
</dbReference>
<keyword evidence="1 2" id="KW-0238">DNA-binding</keyword>
<dbReference type="SUPFAM" id="SSF48498">
    <property type="entry name" value="Tetracyclin repressor-like, C-terminal domain"/>
    <property type="match status" value="1"/>
</dbReference>
<evidence type="ECO:0000256" key="1">
    <source>
        <dbReference type="ARBA" id="ARBA00023125"/>
    </source>
</evidence>
<organism evidence="4 5">
    <name type="scientific">Nocardia vermiculata</name>
    <dbReference type="NCBI Taxonomy" id="257274"/>
    <lineage>
        <taxon>Bacteria</taxon>
        <taxon>Bacillati</taxon>
        <taxon>Actinomycetota</taxon>
        <taxon>Actinomycetes</taxon>
        <taxon>Mycobacteriales</taxon>
        <taxon>Nocardiaceae</taxon>
        <taxon>Nocardia</taxon>
    </lineage>
</organism>
<accession>A0A846XY11</accession>
<keyword evidence="5" id="KW-1185">Reference proteome</keyword>
<dbReference type="GO" id="GO:0003677">
    <property type="term" value="F:DNA binding"/>
    <property type="evidence" value="ECO:0007669"/>
    <property type="project" value="UniProtKB-UniRule"/>
</dbReference>
<evidence type="ECO:0000313" key="5">
    <source>
        <dbReference type="Proteomes" id="UP000565711"/>
    </source>
</evidence>
<gene>
    <name evidence="4" type="ORF">HGA08_02650</name>
</gene>
<dbReference type="InterPro" id="IPR009057">
    <property type="entry name" value="Homeodomain-like_sf"/>
</dbReference>
<dbReference type="AlphaFoldDB" id="A0A846XY11"/>
<dbReference type="EMBL" id="JAAXOP010000001">
    <property type="protein sequence ID" value="NKY49109.1"/>
    <property type="molecule type" value="Genomic_DNA"/>
</dbReference>
<dbReference type="Proteomes" id="UP000565711">
    <property type="component" value="Unassembled WGS sequence"/>
</dbReference>
<dbReference type="InterPro" id="IPR036271">
    <property type="entry name" value="Tet_transcr_reg_TetR-rel_C_sf"/>
</dbReference>
<sequence length="209" mass="22130">MPQPLPDTAGATGRPSRRDAICAAALELAAEGGNRAVTHHGIDDRLGIARGSTSYYYRTRGELLHAAIVALTTASRTAFHTALAAEAVHDDPVDGAARLIADQLALLTGERRRDALARYALAADAAADDELRRALAGCLFSRAAARDLMVSLDAPDPSRAARDLISLLEGLLFDSLVGARALDSDPAPNNPDEFRAVVLRWLTALLASR</sequence>
<protein>
    <submittedName>
        <fullName evidence="4">TetR family transcriptional regulator</fullName>
    </submittedName>
</protein>
<evidence type="ECO:0000256" key="2">
    <source>
        <dbReference type="PROSITE-ProRule" id="PRU00335"/>
    </source>
</evidence>
<dbReference type="SUPFAM" id="SSF46689">
    <property type="entry name" value="Homeodomain-like"/>
    <property type="match status" value="1"/>
</dbReference>
<evidence type="ECO:0000313" key="4">
    <source>
        <dbReference type="EMBL" id="NKY49109.1"/>
    </source>
</evidence>
<name>A0A846XY11_9NOCA</name>
<dbReference type="InterPro" id="IPR001647">
    <property type="entry name" value="HTH_TetR"/>
</dbReference>
<reference evidence="4 5" key="1">
    <citation type="submission" date="2020-04" db="EMBL/GenBank/DDBJ databases">
        <title>MicrobeNet Type strains.</title>
        <authorList>
            <person name="Nicholson A.C."/>
        </authorList>
    </citation>
    <scope>NUCLEOTIDE SEQUENCE [LARGE SCALE GENOMIC DNA]</scope>
    <source>
        <strain evidence="4 5">JCM 12354</strain>
    </source>
</reference>
<dbReference type="Gene3D" id="1.10.357.10">
    <property type="entry name" value="Tetracycline Repressor, domain 2"/>
    <property type="match status" value="1"/>
</dbReference>
<feature type="domain" description="HTH tetR-type" evidence="3">
    <location>
        <begin position="15"/>
        <end position="75"/>
    </location>
</feature>
<feature type="DNA-binding region" description="H-T-H motif" evidence="2">
    <location>
        <begin position="38"/>
        <end position="57"/>
    </location>
</feature>
<evidence type="ECO:0000259" key="3">
    <source>
        <dbReference type="PROSITE" id="PS50977"/>
    </source>
</evidence>
<dbReference type="InterPro" id="IPR041583">
    <property type="entry name" value="TetR_C_31"/>
</dbReference>
<dbReference type="PROSITE" id="PS50977">
    <property type="entry name" value="HTH_TETR_2"/>
    <property type="match status" value="1"/>
</dbReference>
<comment type="caution">
    <text evidence="4">The sequence shown here is derived from an EMBL/GenBank/DDBJ whole genome shotgun (WGS) entry which is preliminary data.</text>
</comment>